<dbReference type="CDD" id="cd02340">
    <property type="entry name" value="ZZ_NBR1_like"/>
    <property type="match status" value="2"/>
</dbReference>
<protein>
    <submittedName>
        <fullName evidence="17">Mitochondrial carrier</fullName>
    </submittedName>
</protein>
<keyword evidence="8" id="KW-0999">Mitochondrion inner membrane</keyword>
<feature type="repeat" description="Solcar" evidence="14">
    <location>
        <begin position="204"/>
        <end position="289"/>
    </location>
</feature>
<proteinExistence type="inferred from homology"/>
<evidence type="ECO:0000256" key="8">
    <source>
        <dbReference type="ARBA" id="ARBA00022792"/>
    </source>
</evidence>
<dbReference type="SUPFAM" id="SSF103506">
    <property type="entry name" value="Mitochondrial carrier"/>
    <property type="match status" value="1"/>
</dbReference>
<evidence type="ECO:0000256" key="11">
    <source>
        <dbReference type="ARBA" id="ARBA00023128"/>
    </source>
</evidence>
<evidence type="ECO:0000256" key="14">
    <source>
        <dbReference type="PROSITE-ProRule" id="PRU00282"/>
    </source>
</evidence>
<dbReference type="PROSITE" id="PS50920">
    <property type="entry name" value="SOLCAR"/>
    <property type="match status" value="1"/>
</dbReference>
<dbReference type="PANTHER" id="PTHR45671">
    <property type="entry name" value="SOLUTE CARRIER FAMILY 25 (MITOCHONDRIAL CARRIER PHOSPHATE CARRIER), MEMBER 3, LIKE-RELATED-RELATED"/>
    <property type="match status" value="1"/>
</dbReference>
<dbReference type="InterPro" id="IPR023395">
    <property type="entry name" value="MCP_dom_sf"/>
</dbReference>
<evidence type="ECO:0000256" key="13">
    <source>
        <dbReference type="PROSITE-ProRule" id="PRU00228"/>
    </source>
</evidence>
<dbReference type="InterPro" id="IPR044677">
    <property type="entry name" value="SLC25A3/Pic2/Mir1-like"/>
</dbReference>
<dbReference type="Pfam" id="PF00569">
    <property type="entry name" value="ZZ"/>
    <property type="match status" value="2"/>
</dbReference>
<dbReference type="GO" id="GO:1990547">
    <property type="term" value="P:mitochondrial phosphate ion transmembrane transport"/>
    <property type="evidence" value="ECO:0007669"/>
    <property type="project" value="InterPro"/>
</dbReference>
<dbReference type="InterPro" id="IPR018108">
    <property type="entry name" value="MCP_transmembrane"/>
</dbReference>
<feature type="region of interest" description="Disordered" evidence="15">
    <location>
        <begin position="397"/>
        <end position="433"/>
    </location>
</feature>
<evidence type="ECO:0000256" key="9">
    <source>
        <dbReference type="ARBA" id="ARBA00022833"/>
    </source>
</evidence>
<keyword evidence="3" id="KW-0813">Transport</keyword>
<keyword evidence="6" id="KW-0677">Repeat</keyword>
<dbReference type="Gene3D" id="3.30.60.90">
    <property type="match status" value="2"/>
</dbReference>
<keyword evidence="7 13" id="KW-0863">Zinc-finger</keyword>
<dbReference type="GO" id="GO:0008270">
    <property type="term" value="F:zinc ion binding"/>
    <property type="evidence" value="ECO:0007669"/>
    <property type="project" value="UniProtKB-KW"/>
</dbReference>
<evidence type="ECO:0000259" key="16">
    <source>
        <dbReference type="PROSITE" id="PS50135"/>
    </source>
</evidence>
<dbReference type="GO" id="GO:0005315">
    <property type="term" value="F:phosphate transmembrane transporter activity"/>
    <property type="evidence" value="ECO:0007669"/>
    <property type="project" value="InterPro"/>
</dbReference>
<comment type="subcellular location">
    <subcellularLocation>
        <location evidence="1">Mitochondrion inner membrane</location>
        <topology evidence="1">Multi-pass membrane protein</topology>
    </subcellularLocation>
</comment>
<feature type="domain" description="ZZ-type" evidence="16">
    <location>
        <begin position="534"/>
        <end position="587"/>
    </location>
</feature>
<name>A0A8H7IJI5_9AGAM</name>
<reference evidence="17" key="1">
    <citation type="submission" date="2020-09" db="EMBL/GenBank/DDBJ databases">
        <title>Comparative genome analyses of four rice-infecting Rhizoctonia solani isolates reveal extensive enrichment of homogalacturonan modification genes.</title>
        <authorList>
            <person name="Lee D.-Y."/>
            <person name="Jeon J."/>
            <person name="Kim K.-T."/>
            <person name="Cheong K."/>
            <person name="Song H."/>
            <person name="Choi G."/>
            <person name="Ko J."/>
            <person name="Opiyo S.O."/>
            <person name="Zuo S."/>
            <person name="Madhav S."/>
            <person name="Lee Y.-H."/>
            <person name="Wang G.-L."/>
        </authorList>
    </citation>
    <scope>NUCLEOTIDE SEQUENCE</scope>
    <source>
        <strain evidence="17">AG1-IA B2</strain>
    </source>
</reference>
<dbReference type="PROSITE" id="PS50135">
    <property type="entry name" value="ZF_ZZ_2"/>
    <property type="match status" value="1"/>
</dbReference>
<dbReference type="GO" id="GO:0005743">
    <property type="term" value="C:mitochondrial inner membrane"/>
    <property type="evidence" value="ECO:0007669"/>
    <property type="project" value="UniProtKB-SubCell"/>
</dbReference>
<evidence type="ECO:0000256" key="7">
    <source>
        <dbReference type="ARBA" id="ARBA00022771"/>
    </source>
</evidence>
<comment type="caution">
    <text evidence="17">The sequence shown here is derived from an EMBL/GenBank/DDBJ whole genome shotgun (WGS) entry which is preliminary data.</text>
</comment>
<keyword evidence="11" id="KW-0496">Mitochondrion</keyword>
<comment type="similarity">
    <text evidence="2">Belongs to the mitochondrial carrier (TC 2.A.29) family.</text>
</comment>
<gene>
    <name evidence="17" type="ORF">RHS01_02531</name>
</gene>
<dbReference type="InterPro" id="IPR000433">
    <property type="entry name" value="Znf_ZZ"/>
</dbReference>
<evidence type="ECO:0000256" key="4">
    <source>
        <dbReference type="ARBA" id="ARBA00022692"/>
    </source>
</evidence>
<dbReference type="SMART" id="SM00291">
    <property type="entry name" value="ZnF_ZZ"/>
    <property type="match status" value="2"/>
</dbReference>
<feature type="compositionally biased region" description="Polar residues" evidence="15">
    <location>
        <begin position="397"/>
        <end position="406"/>
    </location>
</feature>
<keyword evidence="9" id="KW-0862">Zinc</keyword>
<dbReference type="AlphaFoldDB" id="A0A8H7IJI5"/>
<dbReference type="Proteomes" id="UP000614334">
    <property type="component" value="Unassembled WGS sequence"/>
</dbReference>
<keyword evidence="10" id="KW-1133">Transmembrane helix</keyword>
<accession>A0A8H7IJI5</accession>
<dbReference type="InterPro" id="IPR043145">
    <property type="entry name" value="Znf_ZZ_sf"/>
</dbReference>
<keyword evidence="12 14" id="KW-0472">Membrane</keyword>
<evidence type="ECO:0000313" key="17">
    <source>
        <dbReference type="EMBL" id="KAF8758942.1"/>
    </source>
</evidence>
<evidence type="ECO:0000256" key="15">
    <source>
        <dbReference type="SAM" id="MobiDB-lite"/>
    </source>
</evidence>
<evidence type="ECO:0000256" key="10">
    <source>
        <dbReference type="ARBA" id="ARBA00022989"/>
    </source>
</evidence>
<evidence type="ECO:0000313" key="18">
    <source>
        <dbReference type="Proteomes" id="UP000614334"/>
    </source>
</evidence>
<evidence type="ECO:0000256" key="5">
    <source>
        <dbReference type="ARBA" id="ARBA00022723"/>
    </source>
</evidence>
<dbReference type="Pfam" id="PF00153">
    <property type="entry name" value="Mito_carr"/>
    <property type="match status" value="3"/>
</dbReference>
<dbReference type="PANTHER" id="PTHR45671:SF12">
    <property type="entry name" value="MITOCHONDRIAL PHOSPHATE CARRIER PROTEIN"/>
    <property type="match status" value="1"/>
</dbReference>
<evidence type="ECO:0000256" key="2">
    <source>
        <dbReference type="ARBA" id="ARBA00006375"/>
    </source>
</evidence>
<evidence type="ECO:0000256" key="3">
    <source>
        <dbReference type="ARBA" id="ARBA00022448"/>
    </source>
</evidence>
<organism evidence="17 18">
    <name type="scientific">Rhizoctonia solani</name>
    <dbReference type="NCBI Taxonomy" id="456999"/>
    <lineage>
        <taxon>Eukaryota</taxon>
        <taxon>Fungi</taxon>
        <taxon>Dikarya</taxon>
        <taxon>Basidiomycota</taxon>
        <taxon>Agaricomycotina</taxon>
        <taxon>Agaricomycetes</taxon>
        <taxon>Cantharellales</taxon>
        <taxon>Ceratobasidiaceae</taxon>
        <taxon>Rhizoctonia</taxon>
    </lineage>
</organism>
<keyword evidence="5" id="KW-0479">Metal-binding</keyword>
<dbReference type="EMBL" id="JACYCF010000003">
    <property type="protein sequence ID" value="KAF8758942.1"/>
    <property type="molecule type" value="Genomic_DNA"/>
</dbReference>
<sequence length="609" mass="65953">MAFYRSPILASAFPIASVSDKVDSAKSAVKATVNSSKPPTGADLYARFAFAGAVCCAVTHGALTPVDVVKTRIQLEPEVYNKGMVTGFRQVIANEGAVHSLLVLGPLCLDMLSKVLSSSEVTTIYLASSGIAEFFADIALCPLEATRIRLVSQPTFANGLLGGFARIAKEEGLRGSTLASVRSFVFEKAVQATGKPKSELSTGTLSALNLGSGLMAGFAAAVISQPADTLLSKINKTKGLPGESISSRLIKMARDLGPGGLFTGMGARLVMIGTLTAGQFAIYSDIKRVLGATGGVEIAKPITNNALSSTLTVVYQEGAIGEPYYASIPISYDYKEVLEYSRQCFEEYLPNNPKLELKHEIGDGRWASIHPRLFDSLIRNSEVREFRLSALQATRANGSSGVNNTARRPDINPPRRSNTLPAEEPPSYSASTSPITRVAQPHVLDNPVIPITDPLHAAYCDRCNQAIYGIRYKCTTCSDFDYCGVCIGFGPLEHGHRFDAIINTNIKLYRPRDAWRATDEGQLPSNVQEVAHTWHECRCDICGVSPIRGTRFKCAECPDWDACQNCLERSASLHPDHMFIRITGEGILVPKYQAPAPIARPERQTLWKM</sequence>
<evidence type="ECO:0000256" key="12">
    <source>
        <dbReference type="ARBA" id="ARBA00023136"/>
    </source>
</evidence>
<dbReference type="Gene3D" id="1.50.40.10">
    <property type="entry name" value="Mitochondrial carrier domain"/>
    <property type="match status" value="2"/>
</dbReference>
<keyword evidence="4 14" id="KW-0812">Transmembrane</keyword>
<evidence type="ECO:0000256" key="6">
    <source>
        <dbReference type="ARBA" id="ARBA00022737"/>
    </source>
</evidence>
<dbReference type="SUPFAM" id="SSF57850">
    <property type="entry name" value="RING/U-box"/>
    <property type="match status" value="2"/>
</dbReference>
<evidence type="ECO:0000256" key="1">
    <source>
        <dbReference type="ARBA" id="ARBA00004448"/>
    </source>
</evidence>